<evidence type="ECO:0000256" key="1">
    <source>
        <dbReference type="ARBA" id="ARBA00001966"/>
    </source>
</evidence>
<evidence type="ECO:0000256" key="6">
    <source>
        <dbReference type="ARBA" id="ARBA00023004"/>
    </source>
</evidence>
<dbReference type="AlphaFoldDB" id="A0A429G7A6"/>
<feature type="domain" description="4Fe-4S ferredoxin-type" evidence="8">
    <location>
        <begin position="58"/>
        <end position="87"/>
    </location>
</feature>
<dbReference type="RefSeq" id="WP_012309934.1">
    <property type="nucleotide sequence ID" value="NZ_RCOR01000018.1"/>
</dbReference>
<dbReference type="Gene3D" id="3.30.70.20">
    <property type="match status" value="1"/>
</dbReference>
<dbReference type="InterPro" id="IPR011898">
    <property type="entry name" value="PorD_KorD"/>
</dbReference>
<comment type="cofactor">
    <cofactor evidence="1">
        <name>[4Fe-4S] cluster</name>
        <dbReference type="ChEBI" id="CHEBI:49883"/>
    </cofactor>
</comment>
<evidence type="ECO:0000313" key="9">
    <source>
        <dbReference type="EMBL" id="RSN69680.1"/>
    </source>
</evidence>
<dbReference type="EMBL" id="RCOR01000018">
    <property type="protein sequence ID" value="RSN69680.1"/>
    <property type="molecule type" value="Genomic_DNA"/>
</dbReference>
<keyword evidence="5" id="KW-0249">Electron transport</keyword>
<keyword evidence="6" id="KW-0408">Iron</keyword>
<keyword evidence="7" id="KW-0411">Iron-sulfur</keyword>
<evidence type="ECO:0000256" key="2">
    <source>
        <dbReference type="ARBA" id="ARBA00022485"/>
    </source>
</evidence>
<dbReference type="InterPro" id="IPR017896">
    <property type="entry name" value="4Fe4S_Fe-S-bd"/>
</dbReference>
<dbReference type="Proteomes" id="UP000278149">
    <property type="component" value="Unassembled WGS sequence"/>
</dbReference>
<evidence type="ECO:0000256" key="3">
    <source>
        <dbReference type="ARBA" id="ARBA00022723"/>
    </source>
</evidence>
<name>A0A429G7A6_9CREN</name>
<sequence length="89" mass="9886">MGFEVPIVLPISKPRKGSSGETGLWRVERPIINESKCIKCWLCWLYCPEEVISEGENGFPVIDLSYCKGCGVCADVCPAKAIEMVREYG</sequence>
<dbReference type="InterPro" id="IPR017900">
    <property type="entry name" value="4Fe4S_Fe_S_CS"/>
</dbReference>
<keyword evidence="2" id="KW-0004">4Fe-4S</keyword>
<dbReference type="GO" id="GO:0051539">
    <property type="term" value="F:4 iron, 4 sulfur cluster binding"/>
    <property type="evidence" value="ECO:0007669"/>
    <property type="project" value="UniProtKB-KW"/>
</dbReference>
<feature type="domain" description="4Fe-4S ferredoxin-type" evidence="8">
    <location>
        <begin position="28"/>
        <end position="57"/>
    </location>
</feature>
<organism evidence="9 10">
    <name type="scientific">Candidatus Korarchaeum cryptofilum</name>
    <dbReference type="NCBI Taxonomy" id="498846"/>
    <lineage>
        <taxon>Archaea</taxon>
        <taxon>Thermoproteota</taxon>
        <taxon>Candidatus Korarchaeia</taxon>
        <taxon>Candidatus Korarchaeales</taxon>
        <taxon>Candidatus Korarchaeaceae</taxon>
        <taxon>Candidatus Korarchaeum</taxon>
    </lineage>
</organism>
<dbReference type="PROSITE" id="PS51379">
    <property type="entry name" value="4FE4S_FER_2"/>
    <property type="match status" value="2"/>
</dbReference>
<proteinExistence type="predicted"/>
<protein>
    <submittedName>
        <fullName evidence="9">4Fe-4S dicluster domain-containing protein</fullName>
    </submittedName>
</protein>
<dbReference type="NCBIfam" id="TIGR02179">
    <property type="entry name" value="PorD_KorD"/>
    <property type="match status" value="1"/>
</dbReference>
<keyword evidence="4" id="KW-0677">Repeat</keyword>
<evidence type="ECO:0000256" key="7">
    <source>
        <dbReference type="ARBA" id="ARBA00023014"/>
    </source>
</evidence>
<dbReference type="PANTHER" id="PTHR43724:SF1">
    <property type="entry name" value="PYRUVATE SYNTHASE SUBUNIT PORD"/>
    <property type="match status" value="1"/>
</dbReference>
<evidence type="ECO:0000256" key="5">
    <source>
        <dbReference type="ARBA" id="ARBA00022982"/>
    </source>
</evidence>
<accession>A0A429G7A6</accession>
<dbReference type="PROSITE" id="PS00198">
    <property type="entry name" value="4FE4S_FER_1"/>
    <property type="match status" value="1"/>
</dbReference>
<dbReference type="OMA" id="YCVENTI"/>
<dbReference type="GO" id="GO:0016625">
    <property type="term" value="F:oxidoreductase activity, acting on the aldehyde or oxo group of donors, iron-sulfur protein as acceptor"/>
    <property type="evidence" value="ECO:0007669"/>
    <property type="project" value="InterPro"/>
</dbReference>
<reference evidence="9 10" key="1">
    <citation type="submission" date="2018-10" db="EMBL/GenBank/DDBJ databases">
        <title>Co-occurring genomic capacity for anaerobic methane metabolism and dissimilatory sulfite reduction discovered in the Korarchaeota.</title>
        <authorList>
            <person name="Mckay L.J."/>
            <person name="Dlakic M."/>
            <person name="Fields M.W."/>
            <person name="Delmont T.O."/>
            <person name="Eren A.M."/>
            <person name="Jay Z.J."/>
            <person name="Klingelsmith K.B."/>
            <person name="Rusch D.B."/>
            <person name="Inskeep W.P."/>
        </authorList>
    </citation>
    <scope>NUCLEOTIDE SEQUENCE [LARGE SCALE GENOMIC DNA]</scope>
    <source>
        <strain evidence="9 10">WS</strain>
    </source>
</reference>
<dbReference type="Pfam" id="PF14697">
    <property type="entry name" value="Fer4_21"/>
    <property type="match status" value="1"/>
</dbReference>
<evidence type="ECO:0000256" key="4">
    <source>
        <dbReference type="ARBA" id="ARBA00022737"/>
    </source>
</evidence>
<dbReference type="GeneID" id="6094568"/>
<comment type="caution">
    <text evidence="9">The sequence shown here is derived from an EMBL/GenBank/DDBJ whole genome shotgun (WGS) entry which is preliminary data.</text>
</comment>
<keyword evidence="3" id="KW-0479">Metal-binding</keyword>
<dbReference type="SUPFAM" id="SSF54862">
    <property type="entry name" value="4Fe-4S ferredoxins"/>
    <property type="match status" value="1"/>
</dbReference>
<evidence type="ECO:0000259" key="8">
    <source>
        <dbReference type="PROSITE" id="PS51379"/>
    </source>
</evidence>
<dbReference type="PANTHER" id="PTHR43724">
    <property type="entry name" value="PYRUVATE SYNTHASE SUBUNIT PORD"/>
    <property type="match status" value="1"/>
</dbReference>
<dbReference type="GO" id="GO:0046872">
    <property type="term" value="F:metal ion binding"/>
    <property type="evidence" value="ECO:0007669"/>
    <property type="project" value="UniProtKB-KW"/>
</dbReference>
<keyword evidence="5" id="KW-0813">Transport</keyword>
<gene>
    <name evidence="9" type="ORF">D9Q81_03530</name>
</gene>
<evidence type="ECO:0000313" key="10">
    <source>
        <dbReference type="Proteomes" id="UP000278149"/>
    </source>
</evidence>